<dbReference type="PANTHER" id="PTHR47331:SF6">
    <property type="entry name" value="DOUBLECORTIN DOMAIN-CONTAINING PROTEIN"/>
    <property type="match status" value="1"/>
</dbReference>
<evidence type="ECO:0000256" key="1">
    <source>
        <dbReference type="SAM" id="Coils"/>
    </source>
</evidence>
<dbReference type="EMBL" id="CAJPWZ010002640">
    <property type="protein sequence ID" value="CAG2242253.1"/>
    <property type="molecule type" value="Genomic_DNA"/>
</dbReference>
<feature type="compositionally biased region" description="Basic and acidic residues" evidence="2">
    <location>
        <begin position="194"/>
        <end position="208"/>
    </location>
</feature>
<sequence length="338" mass="38417">MEFAQKESELRKQNALLEEEQKLVNAKANASLERKKVETEANIKLLQHQKEAEVAEAEYRVLESEIDTESDESDLTPEKLKLNGKIDPAERTAKFVSQQSQLKDTSNIEEVKQQRPVKPQINMNVHTLNPTTEPFYPCKPKNQPCFVEFIREVSRVKNDPSFLYETPSVNTSSKPFSKNFGSRDNWNKPGISAKKTEFKPNKDSKASQDNRCPLHKTNHSLNNCRAFRLKPPGERRKFIRDNALCFRCCSSTDHKIRDCKEKIVCGECGSDSHPSALHLVKQGNPTNNGEENHTPEVSSICTKVCGGDFNGKAGQRNSTKRTRYENRSTEEYACTYSS</sequence>
<evidence type="ECO:0000313" key="4">
    <source>
        <dbReference type="Proteomes" id="UP000683360"/>
    </source>
</evidence>
<feature type="coiled-coil region" evidence="1">
    <location>
        <begin position="3"/>
        <end position="72"/>
    </location>
</feature>
<dbReference type="Proteomes" id="UP000683360">
    <property type="component" value="Unassembled WGS sequence"/>
</dbReference>
<keyword evidence="4" id="KW-1185">Reference proteome</keyword>
<comment type="caution">
    <text evidence="3">The sequence shown here is derived from an EMBL/GenBank/DDBJ whole genome shotgun (WGS) entry which is preliminary data.</text>
</comment>
<accession>A0A8S3UHM7</accession>
<keyword evidence="1" id="KW-0175">Coiled coil</keyword>
<feature type="region of interest" description="Disordered" evidence="2">
    <location>
        <begin position="180"/>
        <end position="212"/>
    </location>
</feature>
<dbReference type="PANTHER" id="PTHR47331">
    <property type="entry name" value="PHD-TYPE DOMAIN-CONTAINING PROTEIN"/>
    <property type="match status" value="1"/>
</dbReference>
<evidence type="ECO:0000313" key="3">
    <source>
        <dbReference type="EMBL" id="CAG2242253.1"/>
    </source>
</evidence>
<protein>
    <submittedName>
        <fullName evidence="3">Uncharacterized protein</fullName>
    </submittedName>
</protein>
<organism evidence="3 4">
    <name type="scientific">Mytilus edulis</name>
    <name type="common">Blue mussel</name>
    <dbReference type="NCBI Taxonomy" id="6550"/>
    <lineage>
        <taxon>Eukaryota</taxon>
        <taxon>Metazoa</taxon>
        <taxon>Spiralia</taxon>
        <taxon>Lophotrochozoa</taxon>
        <taxon>Mollusca</taxon>
        <taxon>Bivalvia</taxon>
        <taxon>Autobranchia</taxon>
        <taxon>Pteriomorphia</taxon>
        <taxon>Mytilida</taxon>
        <taxon>Mytiloidea</taxon>
        <taxon>Mytilidae</taxon>
        <taxon>Mytilinae</taxon>
        <taxon>Mytilus</taxon>
    </lineage>
</organism>
<evidence type="ECO:0000256" key="2">
    <source>
        <dbReference type="SAM" id="MobiDB-lite"/>
    </source>
</evidence>
<reference evidence="3" key="1">
    <citation type="submission" date="2021-03" db="EMBL/GenBank/DDBJ databases">
        <authorList>
            <person name="Bekaert M."/>
        </authorList>
    </citation>
    <scope>NUCLEOTIDE SEQUENCE</scope>
</reference>
<dbReference type="OrthoDB" id="6152067at2759"/>
<dbReference type="AlphaFoldDB" id="A0A8S3UHM7"/>
<proteinExistence type="predicted"/>
<gene>
    <name evidence="3" type="ORF">MEDL_54438</name>
</gene>
<name>A0A8S3UHM7_MYTED</name>